<name>A0A165WWX9_9BACI</name>
<reference evidence="1 2" key="1">
    <citation type="submission" date="2016-04" db="EMBL/GenBank/DDBJ databases">
        <title>Draft genome sequence of Aeribacillus pallidus 8m3 from petroleum reservoir.</title>
        <authorList>
            <person name="Poltaraus A.B."/>
            <person name="Nazina T.N."/>
            <person name="Tourova T.P."/>
            <person name="Malakho S.M."/>
            <person name="Korshunova A.V."/>
            <person name="Sokolova D.S."/>
        </authorList>
    </citation>
    <scope>NUCLEOTIDE SEQUENCE [LARGE SCALE GENOMIC DNA]</scope>
    <source>
        <strain evidence="1 2">8m3</strain>
    </source>
</reference>
<proteinExistence type="predicted"/>
<sequence>MLKNYLVVLVKAPFHKHIGFLIILTVLEQIYNEAEKEIRTDSLVRIECTIKFPNQGQGGKMENWKGIFYGNRSSPTDWRDVYLINTPN</sequence>
<protein>
    <submittedName>
        <fullName evidence="1">Uncharacterized protein</fullName>
    </submittedName>
</protein>
<accession>A0A165WWX9</accession>
<evidence type="ECO:0000313" key="1">
    <source>
        <dbReference type="EMBL" id="KZN95413.1"/>
    </source>
</evidence>
<organism evidence="1 2">
    <name type="scientific">Aeribacillus pallidus</name>
    <dbReference type="NCBI Taxonomy" id="33936"/>
    <lineage>
        <taxon>Bacteria</taxon>
        <taxon>Bacillati</taxon>
        <taxon>Bacillota</taxon>
        <taxon>Bacilli</taxon>
        <taxon>Bacillales</taxon>
        <taxon>Bacillaceae</taxon>
        <taxon>Aeribacillus</taxon>
    </lineage>
</organism>
<dbReference type="Proteomes" id="UP000076476">
    <property type="component" value="Unassembled WGS sequence"/>
</dbReference>
<dbReference type="AlphaFoldDB" id="A0A165WWX9"/>
<comment type="caution">
    <text evidence="1">The sequence shown here is derived from an EMBL/GenBank/DDBJ whole genome shotgun (WGS) entry which is preliminary data.</text>
</comment>
<dbReference type="EMBL" id="LWBR01000049">
    <property type="protein sequence ID" value="KZN95413.1"/>
    <property type="molecule type" value="Genomic_DNA"/>
</dbReference>
<evidence type="ECO:0000313" key="2">
    <source>
        <dbReference type="Proteomes" id="UP000076476"/>
    </source>
</evidence>
<keyword evidence="2" id="KW-1185">Reference proteome</keyword>
<gene>
    <name evidence="1" type="ORF">AZI98_14190</name>
</gene>